<dbReference type="OrthoDB" id="5792673at2759"/>
<reference evidence="1" key="1">
    <citation type="submission" date="2007-07" db="EMBL/GenBank/DDBJ databases">
        <title>PCAP assembly of the Caenorhabditis remanei genome.</title>
        <authorList>
            <consortium name="The Caenorhabditis remanei Sequencing Consortium"/>
            <person name="Wilson R.K."/>
        </authorList>
    </citation>
    <scope>NUCLEOTIDE SEQUENCE [LARGE SCALE GENOMIC DNA]</scope>
    <source>
        <strain evidence="1">PB4641</strain>
    </source>
</reference>
<sequence>MECLSCTSCGMKVLLKSDERQVEKFFIQRRNLDIGFSVFAKEPIEEGMVIACLKGEICGEKHVNNNETVAEYPAFYNFLNSLLFL</sequence>
<proteinExistence type="predicted"/>
<dbReference type="HOGENOM" id="CLU_2514812_0_0_1"/>
<evidence type="ECO:0000313" key="2">
    <source>
        <dbReference type="Proteomes" id="UP000008281"/>
    </source>
</evidence>
<gene>
    <name evidence="1" type="ORF">CRE_31240</name>
</gene>
<dbReference type="KEGG" id="crq:GCK72_022923"/>
<accession>E3MLR8</accession>
<dbReference type="AlphaFoldDB" id="E3MLR8"/>
<dbReference type="Proteomes" id="UP000008281">
    <property type="component" value="Unassembled WGS sequence"/>
</dbReference>
<protein>
    <submittedName>
        <fullName evidence="1">Uncharacterized protein</fullName>
    </submittedName>
</protein>
<name>E3MLR8_CAERE</name>
<dbReference type="InParanoid" id="E3MLR8"/>
<dbReference type="InterPro" id="IPR046341">
    <property type="entry name" value="SET_dom_sf"/>
</dbReference>
<dbReference type="RefSeq" id="XP_003102901.2">
    <property type="nucleotide sequence ID" value="XM_003102853.2"/>
</dbReference>
<keyword evidence="2" id="KW-1185">Reference proteome</keyword>
<organism evidence="2">
    <name type="scientific">Caenorhabditis remanei</name>
    <name type="common">Caenorhabditis vulgaris</name>
    <dbReference type="NCBI Taxonomy" id="31234"/>
    <lineage>
        <taxon>Eukaryota</taxon>
        <taxon>Metazoa</taxon>
        <taxon>Ecdysozoa</taxon>
        <taxon>Nematoda</taxon>
        <taxon>Chromadorea</taxon>
        <taxon>Rhabditida</taxon>
        <taxon>Rhabditina</taxon>
        <taxon>Rhabditomorpha</taxon>
        <taxon>Rhabditoidea</taxon>
        <taxon>Rhabditidae</taxon>
        <taxon>Peloderinae</taxon>
        <taxon>Caenorhabditis</taxon>
    </lineage>
</organism>
<dbReference type="CTD" id="9798369"/>
<evidence type="ECO:0000313" key="1">
    <source>
        <dbReference type="EMBL" id="EFP04557.1"/>
    </source>
</evidence>
<dbReference type="EMBL" id="DS268455">
    <property type="protein sequence ID" value="EFP04557.1"/>
    <property type="molecule type" value="Genomic_DNA"/>
</dbReference>
<dbReference type="SUPFAM" id="SSF82199">
    <property type="entry name" value="SET domain"/>
    <property type="match status" value="1"/>
</dbReference>
<dbReference type="GeneID" id="9798369"/>